<dbReference type="OrthoDB" id="5815759at2759"/>
<dbReference type="SUPFAM" id="SSF53850">
    <property type="entry name" value="Periplasmic binding protein-like II"/>
    <property type="match status" value="1"/>
</dbReference>
<keyword evidence="1" id="KW-0472">Membrane</keyword>
<dbReference type="EMBL" id="CAJFCV020000006">
    <property type="protein sequence ID" value="CAG9128926.1"/>
    <property type="molecule type" value="Genomic_DNA"/>
</dbReference>
<evidence type="ECO:0000313" key="4">
    <source>
        <dbReference type="Proteomes" id="UP000095284"/>
    </source>
</evidence>
<organism evidence="4 6">
    <name type="scientific">Bursaphelenchus xylophilus</name>
    <name type="common">Pinewood nematode worm</name>
    <name type="synonym">Aphelenchoides xylophilus</name>
    <dbReference type="NCBI Taxonomy" id="6326"/>
    <lineage>
        <taxon>Eukaryota</taxon>
        <taxon>Metazoa</taxon>
        <taxon>Ecdysozoa</taxon>
        <taxon>Nematoda</taxon>
        <taxon>Chromadorea</taxon>
        <taxon>Rhabditida</taxon>
        <taxon>Tylenchina</taxon>
        <taxon>Tylenchomorpha</taxon>
        <taxon>Aphelenchoidea</taxon>
        <taxon>Aphelenchoididae</taxon>
        <taxon>Bursaphelenchus</taxon>
    </lineage>
</organism>
<dbReference type="Proteomes" id="UP000095284">
    <property type="component" value="Unplaced"/>
</dbReference>
<accession>A0A1I7RJK2</accession>
<reference evidence="6" key="1">
    <citation type="submission" date="2016-11" db="UniProtKB">
        <authorList>
            <consortium name="WormBaseParasite"/>
        </authorList>
    </citation>
    <scope>IDENTIFICATION</scope>
</reference>
<keyword evidence="5" id="KW-1185">Reference proteome</keyword>
<protein>
    <submittedName>
        <fullName evidence="2">(pine wood nematode) hypothetical protein</fullName>
    </submittedName>
</protein>
<dbReference type="Proteomes" id="UP000582659">
    <property type="component" value="Unassembled WGS sequence"/>
</dbReference>
<dbReference type="WBParaSite" id="BXY_0088400.1">
    <property type="protein sequence ID" value="BXY_0088400.1"/>
    <property type="gene ID" value="BXY_0088400"/>
</dbReference>
<dbReference type="PANTHER" id="PTHR22714:SF7">
    <property type="entry name" value="SOLUTE-BINDING PROTEIN FAMILY 3_N-TERMINAL DOMAIN-CONTAINING PROTEIN"/>
    <property type="match status" value="1"/>
</dbReference>
<dbReference type="AlphaFoldDB" id="A0A1I7RJK2"/>
<sequence>MEDYCDHRQVLNVLFHQQEPEIFECAHHRHGHQSKQCMLPGIMVEILALVAKKGRFRLNFTIDPAETYDYDDTCQRLNNDKIDIFGFTVRPTQRLQQSCDFSASLYMVIWKVGRLQLFQPEPFYFKLRSGACSISLFALFQGSLMLGIYSSCCLSALIRQPNYNEMRRESYVYDQLRKGKRKLLSWGPLYKFRERIFNRTEQAYLELQRAVGSHGLESHWTTDSMLDSFIHHNNFIYDYKTSGIGLMALEFCDTMIADIRYPEFSRHLMMSKNNTHKPVIDKIIRENQPKIRAIYDSYIKRKSQHKCSKFRVGNPLKLNYYYGLLIVCGVAMTIATLIFFWETLYQRYHYYRRTKISKNNGFTFKKSIWMESW</sequence>
<gene>
    <name evidence="2" type="ORF">BXYJ_LOCUS13709</name>
</gene>
<name>A0A1I7RJK2_BURXY</name>
<proteinExistence type="predicted"/>
<evidence type="ECO:0000313" key="3">
    <source>
        <dbReference type="EMBL" id="CAG9128926.1"/>
    </source>
</evidence>
<dbReference type="Proteomes" id="UP000659654">
    <property type="component" value="Unassembled WGS sequence"/>
</dbReference>
<keyword evidence="1" id="KW-1133">Transmembrane helix</keyword>
<evidence type="ECO:0000313" key="6">
    <source>
        <dbReference type="WBParaSite" id="BXY_0088400.1"/>
    </source>
</evidence>
<evidence type="ECO:0000313" key="5">
    <source>
        <dbReference type="Proteomes" id="UP000659654"/>
    </source>
</evidence>
<dbReference type="PANTHER" id="PTHR22714">
    <property type="entry name" value="PROTEIN CBG02446-RELATED"/>
    <property type="match status" value="1"/>
</dbReference>
<feature type="transmembrane region" description="Helical" evidence="1">
    <location>
        <begin position="136"/>
        <end position="158"/>
    </location>
</feature>
<evidence type="ECO:0000256" key="1">
    <source>
        <dbReference type="SAM" id="Phobius"/>
    </source>
</evidence>
<keyword evidence="1" id="KW-0812">Transmembrane</keyword>
<reference evidence="3" key="2">
    <citation type="submission" date="2020-08" db="EMBL/GenBank/DDBJ databases">
        <authorList>
            <person name="Kikuchi T."/>
        </authorList>
    </citation>
    <scope>NUCLEOTIDE SEQUENCE</scope>
    <source>
        <strain evidence="2">Ka4C1</strain>
    </source>
</reference>
<dbReference type="EMBL" id="CAJFDI010000006">
    <property type="protein sequence ID" value="CAD5233618.1"/>
    <property type="molecule type" value="Genomic_DNA"/>
</dbReference>
<feature type="transmembrane region" description="Helical" evidence="1">
    <location>
        <begin position="320"/>
        <end position="341"/>
    </location>
</feature>
<dbReference type="InterPro" id="IPR040128">
    <property type="entry name" value="T25E4.2-like"/>
</dbReference>
<evidence type="ECO:0000313" key="2">
    <source>
        <dbReference type="EMBL" id="CAD5233618.1"/>
    </source>
</evidence>